<sequence length="66" mass="7491">MFDGGGKTKSQEYDTTPVREDAQEIVATYCESTDTEATLLQHFHQICLEKTSSLKALELWWHTSAL</sequence>
<gene>
    <name evidence="2" type="ORF">AFUS01_LOCUS47461</name>
</gene>
<dbReference type="AlphaFoldDB" id="A0A8J2LT05"/>
<organism evidence="2 3">
    <name type="scientific">Allacma fusca</name>
    <dbReference type="NCBI Taxonomy" id="39272"/>
    <lineage>
        <taxon>Eukaryota</taxon>
        <taxon>Metazoa</taxon>
        <taxon>Ecdysozoa</taxon>
        <taxon>Arthropoda</taxon>
        <taxon>Hexapoda</taxon>
        <taxon>Collembola</taxon>
        <taxon>Symphypleona</taxon>
        <taxon>Sminthuridae</taxon>
        <taxon>Allacma</taxon>
    </lineage>
</organism>
<comment type="caution">
    <text evidence="2">The sequence shown here is derived from an EMBL/GenBank/DDBJ whole genome shotgun (WGS) entry which is preliminary data.</text>
</comment>
<feature type="region of interest" description="Disordered" evidence="1">
    <location>
        <begin position="1"/>
        <end position="20"/>
    </location>
</feature>
<dbReference type="EMBL" id="CAJVCH010571775">
    <property type="protein sequence ID" value="CAG7838494.1"/>
    <property type="molecule type" value="Genomic_DNA"/>
</dbReference>
<evidence type="ECO:0000256" key="1">
    <source>
        <dbReference type="SAM" id="MobiDB-lite"/>
    </source>
</evidence>
<feature type="compositionally biased region" description="Basic and acidic residues" evidence="1">
    <location>
        <begin position="9"/>
        <end position="20"/>
    </location>
</feature>
<evidence type="ECO:0000313" key="2">
    <source>
        <dbReference type="EMBL" id="CAG7838494.1"/>
    </source>
</evidence>
<proteinExistence type="predicted"/>
<protein>
    <submittedName>
        <fullName evidence="2">Uncharacterized protein</fullName>
    </submittedName>
</protein>
<evidence type="ECO:0000313" key="3">
    <source>
        <dbReference type="Proteomes" id="UP000708208"/>
    </source>
</evidence>
<keyword evidence="3" id="KW-1185">Reference proteome</keyword>
<dbReference type="Proteomes" id="UP000708208">
    <property type="component" value="Unassembled WGS sequence"/>
</dbReference>
<reference evidence="2" key="1">
    <citation type="submission" date="2021-06" db="EMBL/GenBank/DDBJ databases">
        <authorList>
            <person name="Hodson N. C."/>
            <person name="Mongue J. A."/>
            <person name="Jaron S. K."/>
        </authorList>
    </citation>
    <scope>NUCLEOTIDE SEQUENCE</scope>
</reference>
<name>A0A8J2LT05_9HEXA</name>
<accession>A0A8J2LT05</accession>